<keyword evidence="3" id="KW-1185">Reference proteome</keyword>
<feature type="transmembrane region" description="Helical" evidence="1">
    <location>
        <begin position="74"/>
        <end position="94"/>
    </location>
</feature>
<dbReference type="OrthoDB" id="10008511at2"/>
<keyword evidence="1" id="KW-0812">Transmembrane</keyword>
<evidence type="ECO:0000313" key="3">
    <source>
        <dbReference type="Proteomes" id="UP000319792"/>
    </source>
</evidence>
<proteinExistence type="predicted"/>
<keyword evidence="1" id="KW-0472">Membrane</keyword>
<comment type="caution">
    <text evidence="2">The sequence shown here is derived from an EMBL/GenBank/DDBJ whole genome shotgun (WGS) entry which is preliminary data.</text>
</comment>
<sequence length="189" mass="19034">MPVRTARWLAIFMGAMTVLWSLMGLTAFPVAAVVVVLLGVALVAGAVVAAGRGPVAPSASDEPAAGEPRRTQRVFRTAVALEFVGAIAAIVVLGKTGHPAYIMPAIALVVGLHFFVLVLAHPQFRLHIATGVVGTVGPSVAIVLMATGSLSTGAGHALAGLALALCTITYGASALRVLLTTTTSGTSTT</sequence>
<evidence type="ECO:0000313" key="2">
    <source>
        <dbReference type="EMBL" id="TWS24371.1"/>
    </source>
</evidence>
<organism evidence="2 3">
    <name type="scientific">Tsukamurella sputi</name>
    <dbReference type="NCBI Taxonomy" id="2591848"/>
    <lineage>
        <taxon>Bacteria</taxon>
        <taxon>Bacillati</taxon>
        <taxon>Actinomycetota</taxon>
        <taxon>Actinomycetes</taxon>
        <taxon>Mycobacteriales</taxon>
        <taxon>Tsukamurellaceae</taxon>
        <taxon>Tsukamurella</taxon>
    </lineage>
</organism>
<dbReference type="RefSeq" id="WP_146434346.1">
    <property type="nucleotide sequence ID" value="NZ_VIGV01000003.1"/>
</dbReference>
<protein>
    <submittedName>
        <fullName evidence="2">Uncharacterized protein</fullName>
    </submittedName>
</protein>
<evidence type="ECO:0000256" key="1">
    <source>
        <dbReference type="SAM" id="Phobius"/>
    </source>
</evidence>
<feature type="transmembrane region" description="Helical" evidence="1">
    <location>
        <begin position="100"/>
        <end position="119"/>
    </location>
</feature>
<feature type="transmembrane region" description="Helical" evidence="1">
    <location>
        <begin position="126"/>
        <end position="146"/>
    </location>
</feature>
<dbReference type="EMBL" id="VIGV01000003">
    <property type="protein sequence ID" value="TWS24371.1"/>
    <property type="molecule type" value="Genomic_DNA"/>
</dbReference>
<reference evidence="2 3" key="1">
    <citation type="submission" date="2019-06" db="EMBL/GenBank/DDBJ databases">
        <authorList>
            <person name="Teng J.L.L."/>
            <person name="Lee H.H."/>
            <person name="Lau S.K.P."/>
            <person name="Woo P.C.Y."/>
        </authorList>
    </citation>
    <scope>NUCLEOTIDE SEQUENCE [LARGE SCALE GENOMIC DNA]</scope>
    <source>
        <strain evidence="2 3">HKU70</strain>
    </source>
</reference>
<accession>A0A5C5RQE5</accession>
<name>A0A5C5RQE5_9ACTN</name>
<gene>
    <name evidence="2" type="ORF">FK268_12325</name>
</gene>
<dbReference type="AlphaFoldDB" id="A0A5C5RQE5"/>
<feature type="transmembrane region" description="Helical" evidence="1">
    <location>
        <begin position="31"/>
        <end position="53"/>
    </location>
</feature>
<reference evidence="2 3" key="2">
    <citation type="submission" date="2019-08" db="EMBL/GenBank/DDBJ databases">
        <title>Tsukamurella conjunctivitidis sp. nov., Tsukamurella assacharolytica sp. nov. and Tsukamurella sputae sp. nov. isolated from patients with conjunctivitis, bacteraemia (lymphoma) and respiratory infection (sputum) in Hong Kong.</title>
        <authorList>
            <person name="Fok K.M.N."/>
            <person name="Fong J.Y.H."/>
        </authorList>
    </citation>
    <scope>NUCLEOTIDE SEQUENCE [LARGE SCALE GENOMIC DNA]</scope>
    <source>
        <strain evidence="2 3">HKU70</strain>
    </source>
</reference>
<feature type="transmembrane region" description="Helical" evidence="1">
    <location>
        <begin position="158"/>
        <end position="179"/>
    </location>
</feature>
<keyword evidence="1" id="KW-1133">Transmembrane helix</keyword>
<dbReference type="Proteomes" id="UP000319792">
    <property type="component" value="Unassembled WGS sequence"/>
</dbReference>
<feature type="transmembrane region" description="Helical" evidence="1">
    <location>
        <begin position="7"/>
        <end position="25"/>
    </location>
</feature>